<gene>
    <name evidence="7" type="ORF">LAL4801_03607</name>
</gene>
<evidence type="ECO:0000259" key="6">
    <source>
        <dbReference type="Pfam" id="PF00520"/>
    </source>
</evidence>
<dbReference type="PANTHER" id="PTHR10037">
    <property type="entry name" value="VOLTAGE-GATED CATION CHANNEL CALCIUM AND SODIUM"/>
    <property type="match status" value="1"/>
</dbReference>
<dbReference type="InterPro" id="IPR027359">
    <property type="entry name" value="Volt_channel_dom_sf"/>
</dbReference>
<organism evidence="7 8">
    <name type="scientific">Roseibium aggregatum</name>
    <dbReference type="NCBI Taxonomy" id="187304"/>
    <lineage>
        <taxon>Bacteria</taxon>
        <taxon>Pseudomonadati</taxon>
        <taxon>Pseudomonadota</taxon>
        <taxon>Alphaproteobacteria</taxon>
        <taxon>Hyphomicrobiales</taxon>
        <taxon>Stappiaceae</taxon>
        <taxon>Roseibium</taxon>
    </lineage>
</organism>
<keyword evidence="3 5" id="KW-1133">Transmembrane helix</keyword>
<dbReference type="EMBL" id="CXST01000002">
    <property type="protein sequence ID" value="CTQ45159.1"/>
    <property type="molecule type" value="Genomic_DNA"/>
</dbReference>
<dbReference type="PANTHER" id="PTHR10037:SF62">
    <property type="entry name" value="SODIUM CHANNEL PROTEIN 60E"/>
    <property type="match status" value="1"/>
</dbReference>
<evidence type="ECO:0000256" key="4">
    <source>
        <dbReference type="ARBA" id="ARBA00023136"/>
    </source>
</evidence>
<sequence length="301" mass="33441">MLFQSAAILRCDAEIAMFRPGQCGTHEKTSNRVIYMRNQVRALVTSRNWEVCIIGVIVLNAVTLGLETSPAVMAEVGSFLRLVDQVILGIFVVELALRLYAHGLKFFKDPWSLFDFSIVAISLMPATGNLSVLRSLRILRALRLISVVPSLRRVIGGLVAALPGMGSIVVLMALVFYVFAVMATKLYGEAFPEWFGNLGASLYTLFQVMTLESWSMGIVRPVMDVYPYSWLFFVPFILCTAFTVLNLFIGIIVSAMQEEHEAEADANRQAIHDDTGLILEEVRALRAELKELKAEAGKTRT</sequence>
<accession>A0A0M6Y6Y9</accession>
<dbReference type="Gene3D" id="1.20.120.350">
    <property type="entry name" value="Voltage-gated potassium channels. Chain C"/>
    <property type="match status" value="1"/>
</dbReference>
<dbReference type="Gene3D" id="1.10.287.70">
    <property type="match status" value="1"/>
</dbReference>
<evidence type="ECO:0000256" key="2">
    <source>
        <dbReference type="ARBA" id="ARBA00022692"/>
    </source>
</evidence>
<evidence type="ECO:0000256" key="3">
    <source>
        <dbReference type="ARBA" id="ARBA00022989"/>
    </source>
</evidence>
<comment type="subcellular location">
    <subcellularLocation>
        <location evidence="1">Membrane</location>
        <topology evidence="1">Multi-pass membrane protein</topology>
    </subcellularLocation>
</comment>
<keyword evidence="2 5" id="KW-0812">Transmembrane</keyword>
<proteinExistence type="predicted"/>
<dbReference type="GO" id="GO:0001518">
    <property type="term" value="C:voltage-gated sodium channel complex"/>
    <property type="evidence" value="ECO:0007669"/>
    <property type="project" value="TreeGrafter"/>
</dbReference>
<protein>
    <submittedName>
        <fullName evidence="7">Ion transport protein</fullName>
    </submittedName>
</protein>
<evidence type="ECO:0000256" key="1">
    <source>
        <dbReference type="ARBA" id="ARBA00004141"/>
    </source>
</evidence>
<keyword evidence="8" id="KW-1185">Reference proteome</keyword>
<reference evidence="8" key="1">
    <citation type="submission" date="2015-07" db="EMBL/GenBank/DDBJ databases">
        <authorList>
            <person name="Rodrigo-Torres Lidia"/>
            <person name="Arahal R.David."/>
        </authorList>
    </citation>
    <scope>NUCLEOTIDE SEQUENCE [LARGE SCALE GENOMIC DNA]</scope>
    <source>
        <strain evidence="8">CECT 4801</strain>
    </source>
</reference>
<dbReference type="InterPro" id="IPR005821">
    <property type="entry name" value="Ion_trans_dom"/>
</dbReference>
<keyword evidence="4 5" id="KW-0472">Membrane</keyword>
<dbReference type="Pfam" id="PF00520">
    <property type="entry name" value="Ion_trans"/>
    <property type="match status" value="1"/>
</dbReference>
<evidence type="ECO:0000313" key="8">
    <source>
        <dbReference type="Proteomes" id="UP000048926"/>
    </source>
</evidence>
<dbReference type="AlphaFoldDB" id="A0A0M6Y6Y9"/>
<feature type="domain" description="Ion transport" evidence="6">
    <location>
        <begin position="47"/>
        <end position="262"/>
    </location>
</feature>
<dbReference type="Proteomes" id="UP000048926">
    <property type="component" value="Unassembled WGS sequence"/>
</dbReference>
<feature type="transmembrane region" description="Helical" evidence="5">
    <location>
        <begin position="48"/>
        <end position="66"/>
    </location>
</feature>
<feature type="transmembrane region" description="Helical" evidence="5">
    <location>
        <begin position="113"/>
        <end position="133"/>
    </location>
</feature>
<dbReference type="SUPFAM" id="SSF81324">
    <property type="entry name" value="Voltage-gated potassium channels"/>
    <property type="match status" value="1"/>
</dbReference>
<name>A0A0M6Y6Y9_9HYPH</name>
<feature type="transmembrane region" description="Helical" evidence="5">
    <location>
        <begin position="231"/>
        <end position="253"/>
    </location>
</feature>
<evidence type="ECO:0000256" key="5">
    <source>
        <dbReference type="SAM" id="Phobius"/>
    </source>
</evidence>
<feature type="transmembrane region" description="Helical" evidence="5">
    <location>
        <begin position="154"/>
        <end position="180"/>
    </location>
</feature>
<dbReference type="GO" id="GO:0005248">
    <property type="term" value="F:voltage-gated sodium channel activity"/>
    <property type="evidence" value="ECO:0007669"/>
    <property type="project" value="TreeGrafter"/>
</dbReference>
<dbReference type="InterPro" id="IPR043203">
    <property type="entry name" value="VGCC_Ca_Na"/>
</dbReference>
<evidence type="ECO:0000313" key="7">
    <source>
        <dbReference type="EMBL" id="CTQ45159.1"/>
    </source>
</evidence>